<dbReference type="RefSeq" id="WP_146155961.1">
    <property type="nucleotide sequence ID" value="NZ_PVNK01000186.1"/>
</dbReference>
<keyword evidence="2" id="KW-1185">Reference proteome</keyword>
<protein>
    <submittedName>
        <fullName evidence="1">Uncharacterized protein</fullName>
    </submittedName>
</protein>
<comment type="caution">
    <text evidence="1">The sequence shown here is derived from an EMBL/GenBank/DDBJ whole genome shotgun (WGS) entry which is preliminary data.</text>
</comment>
<dbReference type="EMBL" id="PVNK01000186">
    <property type="protein sequence ID" value="PRP93395.1"/>
    <property type="molecule type" value="Genomic_DNA"/>
</dbReference>
<dbReference type="AlphaFoldDB" id="A0A2S9XKK7"/>
<organism evidence="1 2">
    <name type="scientific">Enhygromyxa salina</name>
    <dbReference type="NCBI Taxonomy" id="215803"/>
    <lineage>
        <taxon>Bacteria</taxon>
        <taxon>Pseudomonadati</taxon>
        <taxon>Myxococcota</taxon>
        <taxon>Polyangia</taxon>
        <taxon>Nannocystales</taxon>
        <taxon>Nannocystaceae</taxon>
        <taxon>Enhygromyxa</taxon>
    </lineage>
</organism>
<dbReference type="Proteomes" id="UP000237968">
    <property type="component" value="Unassembled WGS sequence"/>
</dbReference>
<sequence>MGDRLERGPAVRGVGLGVCALAPVLASCGAGDETPPELESARFEDASTVVLRFSEPLAPVDEVDPSSHFRLGVAFALDEFGYTVYYDLSRHLYSVPGQGDAADVWERHGLTIVATIEPGEDPAELRLSLSYPLNPYTCETLAEAAALDIPGGIHLHYAQAAHPRVVDVAGNPLADIAGWWLPEALSTIEDGAFPAMADARMPIPCPEF</sequence>
<dbReference type="OrthoDB" id="5514515at2"/>
<reference evidence="1 2" key="1">
    <citation type="submission" date="2018-03" db="EMBL/GenBank/DDBJ databases">
        <title>Draft Genome Sequences of the Obligatory Marine Myxobacteria Enhygromyxa salina SWB005.</title>
        <authorList>
            <person name="Poehlein A."/>
            <person name="Moghaddam J.A."/>
            <person name="Harms H."/>
            <person name="Alanjari M."/>
            <person name="Koenig G.M."/>
            <person name="Daniel R."/>
            <person name="Schaeberle T.F."/>
        </authorList>
    </citation>
    <scope>NUCLEOTIDE SEQUENCE [LARGE SCALE GENOMIC DNA]</scope>
    <source>
        <strain evidence="1 2">SWB005</strain>
    </source>
</reference>
<proteinExistence type="predicted"/>
<name>A0A2S9XKK7_9BACT</name>
<dbReference type="PROSITE" id="PS51257">
    <property type="entry name" value="PROKAR_LIPOPROTEIN"/>
    <property type="match status" value="1"/>
</dbReference>
<gene>
    <name evidence="1" type="ORF">ENSA5_42940</name>
</gene>
<evidence type="ECO:0000313" key="2">
    <source>
        <dbReference type="Proteomes" id="UP000237968"/>
    </source>
</evidence>
<accession>A0A2S9XKK7</accession>
<evidence type="ECO:0000313" key="1">
    <source>
        <dbReference type="EMBL" id="PRP93395.1"/>
    </source>
</evidence>